<evidence type="ECO:0000259" key="8">
    <source>
        <dbReference type="Pfam" id="PF02771"/>
    </source>
</evidence>
<dbReference type="RefSeq" id="WP_066661940.1">
    <property type="nucleotide sequence ID" value="NZ_CP011402.1"/>
</dbReference>
<evidence type="ECO:0000256" key="5">
    <source>
        <dbReference type="RuleBase" id="RU362125"/>
    </source>
</evidence>
<dbReference type="KEGG" id="ddt:AAY81_04605"/>
<dbReference type="InterPro" id="IPR036250">
    <property type="entry name" value="AcylCo_DH-like_C"/>
</dbReference>
<gene>
    <name evidence="9" type="ORF">SAMN02910314_01842</name>
</gene>
<dbReference type="GO" id="GO:0050660">
    <property type="term" value="F:flavin adenine dinucleotide binding"/>
    <property type="evidence" value="ECO:0007669"/>
    <property type="project" value="InterPro"/>
</dbReference>
<evidence type="ECO:0000259" key="6">
    <source>
        <dbReference type="Pfam" id="PF00441"/>
    </source>
</evidence>
<dbReference type="SUPFAM" id="SSF47203">
    <property type="entry name" value="Acyl-CoA dehydrogenase C-terminal domain-like"/>
    <property type="match status" value="1"/>
</dbReference>
<dbReference type="Gene3D" id="1.10.540.10">
    <property type="entry name" value="Acyl-CoA dehydrogenase/oxidase, N-terminal domain"/>
    <property type="match status" value="1"/>
</dbReference>
<feature type="domain" description="Acyl-CoA dehydrogenase/oxidase N-terminal" evidence="8">
    <location>
        <begin position="6"/>
        <end position="109"/>
    </location>
</feature>
<dbReference type="Gene3D" id="1.20.140.10">
    <property type="entry name" value="Butyryl-CoA Dehydrogenase, subunit A, domain 3"/>
    <property type="match status" value="1"/>
</dbReference>
<protein>
    <submittedName>
        <fullName evidence="9">Acyl-CoA dehydrogenase</fullName>
    </submittedName>
</protein>
<accession>A0A172RXU7</accession>
<dbReference type="Gene3D" id="2.40.110.10">
    <property type="entry name" value="Butyryl-CoA Dehydrogenase, subunit A, domain 2"/>
    <property type="match status" value="1"/>
</dbReference>
<dbReference type="CDD" id="cd00567">
    <property type="entry name" value="ACAD"/>
    <property type="match status" value="1"/>
</dbReference>
<evidence type="ECO:0000313" key="10">
    <source>
        <dbReference type="Proteomes" id="UP000182975"/>
    </source>
</evidence>
<evidence type="ECO:0000256" key="3">
    <source>
        <dbReference type="ARBA" id="ARBA00022630"/>
    </source>
</evidence>
<organism evidence="9 10">
    <name type="scientific">Denitrobacterium detoxificans</name>
    <dbReference type="NCBI Taxonomy" id="79604"/>
    <lineage>
        <taxon>Bacteria</taxon>
        <taxon>Bacillati</taxon>
        <taxon>Actinomycetota</taxon>
        <taxon>Coriobacteriia</taxon>
        <taxon>Eggerthellales</taxon>
        <taxon>Eggerthellaceae</taxon>
        <taxon>Denitrobacterium</taxon>
    </lineage>
</organism>
<dbReference type="STRING" id="79604.AAY81_04605"/>
<keyword evidence="5" id="KW-0560">Oxidoreductase</keyword>
<dbReference type="Pfam" id="PF02771">
    <property type="entry name" value="Acyl-CoA_dh_N"/>
    <property type="match status" value="1"/>
</dbReference>
<keyword evidence="10" id="KW-1185">Reference proteome</keyword>
<dbReference type="PATRIC" id="fig|79604.3.peg.938"/>
<dbReference type="GO" id="GO:0003995">
    <property type="term" value="F:acyl-CoA dehydrogenase activity"/>
    <property type="evidence" value="ECO:0007669"/>
    <property type="project" value="TreeGrafter"/>
</dbReference>
<dbReference type="PANTHER" id="PTHR43884:SF12">
    <property type="entry name" value="ISOVALERYL-COA DEHYDROGENASE, MITOCHONDRIAL-RELATED"/>
    <property type="match status" value="1"/>
</dbReference>
<comment type="cofactor">
    <cofactor evidence="1 5">
        <name>FAD</name>
        <dbReference type="ChEBI" id="CHEBI:57692"/>
    </cofactor>
</comment>
<dbReference type="InterPro" id="IPR046373">
    <property type="entry name" value="Acyl-CoA_Oxase/DH_mid-dom_sf"/>
</dbReference>
<feature type="domain" description="Acyl-CoA oxidase/dehydrogenase middle" evidence="7">
    <location>
        <begin position="123"/>
        <end position="218"/>
    </location>
</feature>
<dbReference type="InterPro" id="IPR037069">
    <property type="entry name" value="AcylCoA_DH/ox_N_sf"/>
</dbReference>
<dbReference type="PANTHER" id="PTHR43884">
    <property type="entry name" value="ACYL-COA DEHYDROGENASE"/>
    <property type="match status" value="1"/>
</dbReference>
<comment type="similarity">
    <text evidence="2 5">Belongs to the acyl-CoA dehydrogenase family.</text>
</comment>
<sequence>MDFSLTDEQELLLESVDEFCERYFTDEVIAEMYETGTMPDEIAEAYRDAGFGLMGIPEEFGGIDADRVTIGLMIERLYQKSGCMHILYQNSLSMFDIMEFGTDEQKQQAMDHYMETGWPISSLSISEPGAGSDNQSMTAVTVKQPDGTYKLNGQKTWVTMGAVLPYTIVVAKDEDPSHDNRNMSLWLIKMDTPGVSTAPLHKIGQQCIPFCEVYFDDVVLTEDQRMGEPGKGFMMLMKNFEVERAYIVAEQVGIAQAALEDAAQYANQRIAFGKPIFKQEAIGELLTDMEIKVQTTRQLLYKVLWMMDNGQPVQLESAMLKRYGCKECFNVCDMALQIYAGLGYTTEVRVGRLWADSRGDMFGGGTHEIMAYICGRQVAKKYAL</sequence>
<dbReference type="OrthoDB" id="9770681at2"/>
<proteinExistence type="inferred from homology"/>
<dbReference type="Pfam" id="PF00441">
    <property type="entry name" value="Acyl-CoA_dh_1"/>
    <property type="match status" value="1"/>
</dbReference>
<keyword evidence="4 5" id="KW-0274">FAD</keyword>
<dbReference type="EMBL" id="FOEC01000016">
    <property type="protein sequence ID" value="SEO99179.1"/>
    <property type="molecule type" value="Genomic_DNA"/>
</dbReference>
<evidence type="ECO:0000256" key="1">
    <source>
        <dbReference type="ARBA" id="ARBA00001974"/>
    </source>
</evidence>
<dbReference type="InterPro" id="IPR009075">
    <property type="entry name" value="AcylCo_DH/oxidase_C"/>
</dbReference>
<evidence type="ECO:0000259" key="7">
    <source>
        <dbReference type="Pfam" id="PF02770"/>
    </source>
</evidence>
<feature type="domain" description="Acyl-CoA dehydrogenase/oxidase C-terminal" evidence="6">
    <location>
        <begin position="230"/>
        <end position="378"/>
    </location>
</feature>
<evidence type="ECO:0000313" key="9">
    <source>
        <dbReference type="EMBL" id="SEO99179.1"/>
    </source>
</evidence>
<dbReference type="InterPro" id="IPR013786">
    <property type="entry name" value="AcylCoA_DH/ox_N"/>
</dbReference>
<dbReference type="Pfam" id="PF02770">
    <property type="entry name" value="Acyl-CoA_dh_M"/>
    <property type="match status" value="1"/>
</dbReference>
<dbReference type="SUPFAM" id="SSF56645">
    <property type="entry name" value="Acyl-CoA dehydrogenase NM domain-like"/>
    <property type="match status" value="1"/>
</dbReference>
<evidence type="ECO:0000256" key="2">
    <source>
        <dbReference type="ARBA" id="ARBA00009347"/>
    </source>
</evidence>
<dbReference type="Proteomes" id="UP000182975">
    <property type="component" value="Unassembled WGS sequence"/>
</dbReference>
<dbReference type="InterPro" id="IPR006091">
    <property type="entry name" value="Acyl-CoA_Oxase/DH_mid-dom"/>
</dbReference>
<reference evidence="10" key="1">
    <citation type="submission" date="2016-10" db="EMBL/GenBank/DDBJ databases">
        <authorList>
            <person name="Varghese N."/>
        </authorList>
    </citation>
    <scope>NUCLEOTIDE SEQUENCE [LARGE SCALE GENOMIC DNA]</scope>
    <source>
        <strain evidence="10">DSM 21843</strain>
    </source>
</reference>
<evidence type="ECO:0000256" key="4">
    <source>
        <dbReference type="ARBA" id="ARBA00022827"/>
    </source>
</evidence>
<dbReference type="InterPro" id="IPR009100">
    <property type="entry name" value="AcylCoA_DH/oxidase_NM_dom_sf"/>
</dbReference>
<dbReference type="AlphaFoldDB" id="A0A172RXU7"/>
<name>A0A172RXU7_9ACTN</name>
<keyword evidence="3 5" id="KW-0285">Flavoprotein</keyword>